<organism evidence="6 7">
    <name type="scientific">Corynebacterium accolens</name>
    <dbReference type="NCBI Taxonomy" id="38284"/>
    <lineage>
        <taxon>Bacteria</taxon>
        <taxon>Bacillati</taxon>
        <taxon>Actinomycetota</taxon>
        <taxon>Actinomycetes</taxon>
        <taxon>Mycobacteriales</taxon>
        <taxon>Corynebacteriaceae</taxon>
        <taxon>Corynebacterium</taxon>
    </lineage>
</organism>
<dbReference type="GO" id="GO:0003677">
    <property type="term" value="F:DNA binding"/>
    <property type="evidence" value="ECO:0007669"/>
    <property type="project" value="UniProtKB-UniRule"/>
</dbReference>
<evidence type="ECO:0000259" key="5">
    <source>
        <dbReference type="PROSITE" id="PS51900"/>
    </source>
</evidence>
<dbReference type="GO" id="GO:0015074">
    <property type="term" value="P:DNA integration"/>
    <property type="evidence" value="ECO:0007669"/>
    <property type="project" value="InterPro"/>
</dbReference>
<dbReference type="InterPro" id="IPR013762">
    <property type="entry name" value="Integrase-like_cat_sf"/>
</dbReference>
<dbReference type="Gene3D" id="1.10.443.10">
    <property type="entry name" value="Intergrase catalytic core"/>
    <property type="match status" value="1"/>
</dbReference>
<proteinExistence type="predicted"/>
<feature type="domain" description="Core-binding (CB)" evidence="5">
    <location>
        <begin position="1"/>
        <end position="75"/>
    </location>
</feature>
<dbReference type="InterPro" id="IPR044068">
    <property type="entry name" value="CB"/>
</dbReference>
<keyword evidence="1 3" id="KW-0238">DNA-binding</keyword>
<name>A0AAP4BVT3_9CORY</name>
<dbReference type="EMBL" id="JASNVU010000001">
    <property type="protein sequence ID" value="MDK4334030.1"/>
    <property type="molecule type" value="Genomic_DNA"/>
</dbReference>
<reference evidence="6" key="1">
    <citation type="submission" date="2023-05" db="EMBL/GenBank/DDBJ databases">
        <title>Metabolic capabilities are highly conserved among human nasal-associated Corynebacterium species in pangenomic analyses.</title>
        <authorList>
            <person name="Tran T.H."/>
            <person name="Roberts A.Q."/>
            <person name="Escapa I.F."/>
            <person name="Gao W."/>
            <person name="Conlan S."/>
            <person name="Kong H."/>
            <person name="Segre J.A."/>
            <person name="Kelly M.S."/>
            <person name="Lemon K.P."/>
        </authorList>
    </citation>
    <scope>NUCLEOTIDE SEQUENCE</scope>
    <source>
        <strain evidence="6">KPL2618</strain>
    </source>
</reference>
<evidence type="ECO:0000256" key="2">
    <source>
        <dbReference type="ARBA" id="ARBA00023172"/>
    </source>
</evidence>
<feature type="domain" description="Tyr recombinase" evidence="4">
    <location>
        <begin position="94"/>
        <end position="252"/>
    </location>
</feature>
<dbReference type="PROSITE" id="PS51900">
    <property type="entry name" value="CB"/>
    <property type="match status" value="1"/>
</dbReference>
<evidence type="ECO:0000259" key="4">
    <source>
        <dbReference type="PROSITE" id="PS51898"/>
    </source>
</evidence>
<dbReference type="PROSITE" id="PS51898">
    <property type="entry name" value="TYR_RECOMBINASE"/>
    <property type="match status" value="1"/>
</dbReference>
<dbReference type="AlphaFoldDB" id="A0AAP4BVT3"/>
<gene>
    <name evidence="6" type="ORF">QPX58_01155</name>
</gene>
<dbReference type="SUPFAM" id="SSF56349">
    <property type="entry name" value="DNA breaking-rejoining enzymes"/>
    <property type="match status" value="1"/>
</dbReference>
<dbReference type="PANTHER" id="PTHR30349">
    <property type="entry name" value="PHAGE INTEGRASE-RELATED"/>
    <property type="match status" value="1"/>
</dbReference>
<dbReference type="Proteomes" id="UP001230317">
    <property type="component" value="Unassembled WGS sequence"/>
</dbReference>
<dbReference type="RefSeq" id="WP_284641526.1">
    <property type="nucleotide sequence ID" value="NZ_JASNVU010000001.1"/>
</dbReference>
<dbReference type="PANTHER" id="PTHR30349:SF64">
    <property type="entry name" value="PROPHAGE INTEGRASE INTD-RELATED"/>
    <property type="match status" value="1"/>
</dbReference>
<accession>A0AAP4BVT3</accession>
<evidence type="ECO:0000256" key="1">
    <source>
        <dbReference type="ARBA" id="ARBA00023125"/>
    </source>
</evidence>
<evidence type="ECO:0000313" key="7">
    <source>
        <dbReference type="Proteomes" id="UP001230317"/>
    </source>
</evidence>
<dbReference type="InterPro" id="IPR050090">
    <property type="entry name" value="Tyrosine_recombinase_XerCD"/>
</dbReference>
<dbReference type="InterPro" id="IPR002104">
    <property type="entry name" value="Integrase_catalytic"/>
</dbReference>
<comment type="caution">
    <text evidence="6">The sequence shown here is derived from an EMBL/GenBank/DDBJ whole genome shotgun (WGS) entry which is preliminary data.</text>
</comment>
<protein>
    <submittedName>
        <fullName evidence="6">Tyrosine-type recombinase/integrase</fullName>
    </submittedName>
</protein>
<evidence type="ECO:0000313" key="6">
    <source>
        <dbReference type="EMBL" id="MDK4334030.1"/>
    </source>
</evidence>
<keyword evidence="2" id="KW-0233">DNA recombination</keyword>
<evidence type="ECO:0000256" key="3">
    <source>
        <dbReference type="PROSITE-ProRule" id="PRU01248"/>
    </source>
</evidence>
<sequence>MSYITNFVQSLRARGCRKETVSLRRYHAARAIDELGDPNTWTKRALEAYLANEDWAPATRRAAHASLKAFLGTVDTIEGVGVMGDIPAPRVPRGMPRPLSDGDIRAALARADARTALMVELMAYGGLRRGEVACVRGEHVAGQWLRVEGKGGHVRMIPLPPHLARRVSSSGPGWVFPGQIDGHLSARRVGELIRDCLPAGMTPHQLRHRYATSVYRTSGDIRAVQELLGHARLDTTMIYTAVDNTAAASAAAGAWKLIA</sequence>
<dbReference type="Pfam" id="PF00589">
    <property type="entry name" value="Phage_integrase"/>
    <property type="match status" value="1"/>
</dbReference>
<dbReference type="GO" id="GO:0006310">
    <property type="term" value="P:DNA recombination"/>
    <property type="evidence" value="ECO:0007669"/>
    <property type="project" value="UniProtKB-KW"/>
</dbReference>
<dbReference type="InterPro" id="IPR011010">
    <property type="entry name" value="DNA_brk_join_enz"/>
</dbReference>